<gene>
    <name evidence="2" type="ORF">L3X38_037287</name>
</gene>
<proteinExistence type="predicted"/>
<reference evidence="2 3" key="1">
    <citation type="journal article" date="2022" name="G3 (Bethesda)">
        <title>Whole-genome sequence and methylome profiling of the almond [Prunus dulcis (Mill.) D.A. Webb] cultivar 'Nonpareil'.</title>
        <authorList>
            <person name="D'Amico-Willman K.M."/>
            <person name="Ouma W.Z."/>
            <person name="Meulia T."/>
            <person name="Sideli G.M."/>
            <person name="Gradziel T.M."/>
            <person name="Fresnedo-Ramirez J."/>
        </authorList>
    </citation>
    <scope>NUCLEOTIDE SEQUENCE [LARGE SCALE GENOMIC DNA]</scope>
    <source>
        <strain evidence="2">Clone GOH B32 T37-40</strain>
    </source>
</reference>
<evidence type="ECO:0000313" key="2">
    <source>
        <dbReference type="EMBL" id="KAI5317580.1"/>
    </source>
</evidence>
<dbReference type="AlphaFoldDB" id="A0AAD4V2T8"/>
<organism evidence="2 3">
    <name type="scientific">Prunus dulcis</name>
    <name type="common">Almond</name>
    <name type="synonym">Amygdalus dulcis</name>
    <dbReference type="NCBI Taxonomy" id="3755"/>
    <lineage>
        <taxon>Eukaryota</taxon>
        <taxon>Viridiplantae</taxon>
        <taxon>Streptophyta</taxon>
        <taxon>Embryophyta</taxon>
        <taxon>Tracheophyta</taxon>
        <taxon>Spermatophyta</taxon>
        <taxon>Magnoliopsida</taxon>
        <taxon>eudicotyledons</taxon>
        <taxon>Gunneridae</taxon>
        <taxon>Pentapetalae</taxon>
        <taxon>rosids</taxon>
        <taxon>fabids</taxon>
        <taxon>Rosales</taxon>
        <taxon>Rosaceae</taxon>
        <taxon>Amygdaloideae</taxon>
        <taxon>Amygdaleae</taxon>
        <taxon>Prunus</taxon>
    </lineage>
</organism>
<evidence type="ECO:0000313" key="3">
    <source>
        <dbReference type="Proteomes" id="UP001054821"/>
    </source>
</evidence>
<dbReference type="Proteomes" id="UP001054821">
    <property type="component" value="Chromosome 7"/>
</dbReference>
<keyword evidence="3" id="KW-1185">Reference proteome</keyword>
<protein>
    <submittedName>
        <fullName evidence="2">Uncharacterized protein</fullName>
    </submittedName>
</protein>
<dbReference type="EMBL" id="JAJFAZ020000007">
    <property type="protein sequence ID" value="KAI5317580.1"/>
    <property type="molecule type" value="Genomic_DNA"/>
</dbReference>
<evidence type="ECO:0000256" key="1">
    <source>
        <dbReference type="SAM" id="MobiDB-lite"/>
    </source>
</evidence>
<name>A0AAD4V2T8_PRUDU</name>
<accession>A0AAD4V2T8</accession>
<feature type="compositionally biased region" description="Acidic residues" evidence="1">
    <location>
        <begin position="143"/>
        <end position="154"/>
    </location>
</feature>
<sequence>MVSADPSPIIRDHLHSLDDQFKRGWPPPLLKSAGEDIGIDGEPVVETTPVIDTASISRLLPTTVRHSRLVSEEKAISLSEKQNLPFTSKSGEIVGTPKIKGKPKEATAIPKRRNMRILQTRFAGTRKGNGENSGPKVVVTVDDDDDGSGEDDAAETGISTHEQKSIRDINGMDEDLDEDQYYSCDEGTYLDPYTHLKEPDALGMPPEFASDPHNSCPASLSHVMPTVENTTDRSPEAGLVFPAAVTDTMQAAGKVESTSQGEEDTLPTPLLGTPNAATDIALHLPAVLPLAHPLGTPDAATDTALHLLAVLPPTPPFLGTSDVAAGTAPQLPTVPPRGEITDDSYKAGDASVTETVAVLRKFMDKYGSFMEITRITSSFSRSATFRALGLVLHGTDTMQLLDIIDHRLLCWQDAICEAITLGFLVDFLLNLVRNLAHAVFGAHAIYSMKSSLGFDEVKAAADTLNIKQGELEDQRRELHALLLTKGVSADSVECMAEAAARSSPRASSVLFGHSS</sequence>
<comment type="caution">
    <text evidence="2">The sequence shown here is derived from an EMBL/GenBank/DDBJ whole genome shotgun (WGS) entry which is preliminary data.</text>
</comment>
<feature type="region of interest" description="Disordered" evidence="1">
    <location>
        <begin position="143"/>
        <end position="162"/>
    </location>
</feature>